<sequence length="119" mass="12566">MIDPAFTHVSEMLTLASSRHAEAIAAVQARPLDLPRVKAAQGALADAVLLVEDCLDLTGDPRLVSAMAELHQQQALLVQGIARLETAVATHPVPKSLWASPWSWISIAIIVGAVLTGSL</sequence>
<name>A0A1A7BIU8_9SPHN</name>
<accession>A0A1A7BIU8</accession>
<dbReference type="RefSeq" id="WP_068862561.1">
    <property type="nucleotide sequence ID" value="NZ_LZYB01000002.1"/>
</dbReference>
<comment type="caution">
    <text evidence="1">The sequence shown here is derived from an EMBL/GenBank/DDBJ whole genome shotgun (WGS) entry which is preliminary data.</text>
</comment>
<reference evidence="1 2" key="1">
    <citation type="submission" date="2016-06" db="EMBL/GenBank/DDBJ databases">
        <title>Genome sequence of Porphyrobacter dokdonensis DSW-74.</title>
        <authorList>
            <person name="Kim J.F."/>
            <person name="Song J.Y."/>
        </authorList>
    </citation>
    <scope>NUCLEOTIDE SEQUENCE [LARGE SCALE GENOMIC DNA]</scope>
    <source>
        <strain evidence="1 2">DSW-74</strain>
    </source>
</reference>
<keyword evidence="2" id="KW-1185">Reference proteome</keyword>
<organism evidence="1 2">
    <name type="scientific">Erythrobacter dokdonensis DSW-74</name>
    <dbReference type="NCBI Taxonomy" id="1300349"/>
    <lineage>
        <taxon>Bacteria</taxon>
        <taxon>Pseudomonadati</taxon>
        <taxon>Pseudomonadota</taxon>
        <taxon>Alphaproteobacteria</taxon>
        <taxon>Sphingomonadales</taxon>
        <taxon>Erythrobacteraceae</taxon>
        <taxon>Erythrobacter/Porphyrobacter group</taxon>
        <taxon>Erythrobacter</taxon>
    </lineage>
</organism>
<dbReference type="Proteomes" id="UP000092484">
    <property type="component" value="Unassembled WGS sequence"/>
</dbReference>
<dbReference type="AlphaFoldDB" id="A0A1A7BIU8"/>
<evidence type="ECO:0000313" key="2">
    <source>
        <dbReference type="Proteomes" id="UP000092484"/>
    </source>
</evidence>
<dbReference type="STRING" id="1300349.I603_0815"/>
<proteinExistence type="predicted"/>
<protein>
    <submittedName>
        <fullName evidence="1">Uncharacterized protein</fullName>
    </submittedName>
</protein>
<evidence type="ECO:0000313" key="1">
    <source>
        <dbReference type="EMBL" id="OBV11372.1"/>
    </source>
</evidence>
<dbReference type="EMBL" id="LZYB01000002">
    <property type="protein sequence ID" value="OBV11372.1"/>
    <property type="molecule type" value="Genomic_DNA"/>
</dbReference>
<gene>
    <name evidence="1" type="ORF">I603_0815</name>
</gene>